<proteinExistence type="inferred from homology"/>
<dbReference type="Proteomes" id="UP000198896">
    <property type="component" value="Unassembled WGS sequence"/>
</dbReference>
<dbReference type="CDD" id="cd00751">
    <property type="entry name" value="thiolase"/>
    <property type="match status" value="1"/>
</dbReference>
<dbReference type="InterPro" id="IPR020617">
    <property type="entry name" value="Thiolase_C"/>
</dbReference>
<dbReference type="Gene3D" id="3.40.47.10">
    <property type="match status" value="1"/>
</dbReference>
<evidence type="ECO:0000313" key="10">
    <source>
        <dbReference type="EMBL" id="SFE38935.1"/>
    </source>
</evidence>
<dbReference type="PIRSF" id="PIRSF000429">
    <property type="entry name" value="Ac-CoA_Ac_transf"/>
    <property type="match status" value="1"/>
</dbReference>
<organism evidence="10 11">
    <name type="scientific">Succiniclasticum ruminis DSM 9236</name>
    <dbReference type="NCBI Taxonomy" id="1123323"/>
    <lineage>
        <taxon>Bacteria</taxon>
        <taxon>Bacillati</taxon>
        <taxon>Bacillota</taxon>
        <taxon>Negativicutes</taxon>
        <taxon>Acidaminococcales</taxon>
        <taxon>Acidaminococcaceae</taxon>
        <taxon>Succiniclasticum</taxon>
    </lineage>
</organism>
<comment type="similarity">
    <text evidence="1 6">Belongs to the thiolase-like superfamily. Thiolase family.</text>
</comment>
<dbReference type="PANTHER" id="PTHR18919:SF107">
    <property type="entry name" value="ACETYL-COA ACETYLTRANSFERASE, CYTOSOLIC"/>
    <property type="match status" value="1"/>
</dbReference>
<feature type="domain" description="Thiolase C-terminal" evidence="9">
    <location>
        <begin position="303"/>
        <end position="416"/>
    </location>
</feature>
<feature type="domain" description="Thiolase N-terminal" evidence="8">
    <location>
        <begin position="5"/>
        <end position="198"/>
    </location>
</feature>
<evidence type="ECO:0000259" key="8">
    <source>
        <dbReference type="Pfam" id="PF00108"/>
    </source>
</evidence>
<evidence type="ECO:0000256" key="7">
    <source>
        <dbReference type="SAM" id="MobiDB-lite"/>
    </source>
</evidence>
<keyword evidence="11" id="KW-1185">Reference proteome</keyword>
<keyword evidence="3 6" id="KW-0808">Transferase</keyword>
<dbReference type="EC" id="2.3.1.9" evidence="2"/>
<evidence type="ECO:0000259" key="9">
    <source>
        <dbReference type="Pfam" id="PF02803"/>
    </source>
</evidence>
<protein>
    <recommendedName>
        <fullName evidence="2">acetyl-CoA C-acetyltransferase</fullName>
        <ecNumber evidence="2">2.3.1.9</ecNumber>
    </recommendedName>
    <alternativeName>
        <fullName evidence="5">Acetoacetyl-CoA thiolase</fullName>
    </alternativeName>
</protein>
<gene>
    <name evidence="10" type="ORF">SAMN05216245_10548</name>
</gene>
<dbReference type="STRING" id="1123323.SAMN05216245_10548"/>
<sequence>MEKVFLLGGLRSHIGLTGGMFKTIPAEELAAAVLQKVIEKYPCALQADGLICGNAVGTGGNITRLAALKAGLPIHIPALMVDMQCASAAASIELAMTKIGSGMADVLIAGGFESTSMQPTRVYAKADPRYTEAGFTVAQFSPDTTSAKAMLEGAERTCQKYGFTREELDAFAVRSHQLAKKAREEKRLQDVVVSVFGSECDEGIRDRMSPKLASRMPKLFTAEEVAALCREQRTETESGGKSDSKSGAGSENGAGFPNEKSAVTPLLTAANACLTNDGAAFVILVSQKALEKYNLQPETELLAGFEWGVDPRYSPEGAIETGSGLLQRCGLQPEEIDVFEYNEAFAVISALFAGKHPDLAERYCPWGGALAYGHPYGASGAILLLHLWQELKQRNGRLGLLSIAGAGGLGTALLVKNSKL</sequence>
<dbReference type="EMBL" id="FONL01000005">
    <property type="protein sequence ID" value="SFE38935.1"/>
    <property type="molecule type" value="Genomic_DNA"/>
</dbReference>
<dbReference type="Pfam" id="PF00108">
    <property type="entry name" value="Thiolase_N"/>
    <property type="match status" value="1"/>
</dbReference>
<evidence type="ECO:0000256" key="4">
    <source>
        <dbReference type="ARBA" id="ARBA00023315"/>
    </source>
</evidence>
<evidence type="ECO:0000256" key="5">
    <source>
        <dbReference type="ARBA" id="ARBA00030755"/>
    </source>
</evidence>
<name>A0A1I2A4F9_9FIRM</name>
<dbReference type="AlphaFoldDB" id="A0A1I2A4F9"/>
<evidence type="ECO:0000256" key="1">
    <source>
        <dbReference type="ARBA" id="ARBA00010982"/>
    </source>
</evidence>
<dbReference type="Pfam" id="PF02803">
    <property type="entry name" value="Thiolase_C"/>
    <property type="match status" value="1"/>
</dbReference>
<reference evidence="10 11" key="1">
    <citation type="submission" date="2016-10" db="EMBL/GenBank/DDBJ databases">
        <authorList>
            <person name="de Groot N.N."/>
        </authorList>
    </citation>
    <scope>NUCLEOTIDE SEQUENCE [LARGE SCALE GENOMIC DNA]</scope>
    <source>
        <strain evidence="10 11">DSM 9236</strain>
    </source>
</reference>
<evidence type="ECO:0000313" key="11">
    <source>
        <dbReference type="Proteomes" id="UP000198896"/>
    </source>
</evidence>
<dbReference type="NCBIfam" id="TIGR01930">
    <property type="entry name" value="AcCoA-C-Actrans"/>
    <property type="match status" value="1"/>
</dbReference>
<feature type="compositionally biased region" description="Basic and acidic residues" evidence="7">
    <location>
        <begin position="231"/>
        <end position="244"/>
    </location>
</feature>
<dbReference type="SUPFAM" id="SSF53901">
    <property type="entry name" value="Thiolase-like"/>
    <property type="match status" value="2"/>
</dbReference>
<evidence type="ECO:0000256" key="3">
    <source>
        <dbReference type="ARBA" id="ARBA00022679"/>
    </source>
</evidence>
<evidence type="ECO:0000256" key="2">
    <source>
        <dbReference type="ARBA" id="ARBA00012705"/>
    </source>
</evidence>
<dbReference type="InterPro" id="IPR016039">
    <property type="entry name" value="Thiolase-like"/>
</dbReference>
<keyword evidence="4 6" id="KW-0012">Acyltransferase</keyword>
<feature type="region of interest" description="Disordered" evidence="7">
    <location>
        <begin position="231"/>
        <end position="257"/>
    </location>
</feature>
<dbReference type="OrthoDB" id="9764892at2"/>
<dbReference type="InterPro" id="IPR020616">
    <property type="entry name" value="Thiolase_N"/>
</dbReference>
<dbReference type="PANTHER" id="PTHR18919">
    <property type="entry name" value="ACETYL-COA C-ACYLTRANSFERASE"/>
    <property type="match status" value="1"/>
</dbReference>
<accession>A0A1I2A4F9</accession>
<dbReference type="RefSeq" id="WP_093913235.1">
    <property type="nucleotide sequence ID" value="NZ_FONL01000005.1"/>
</dbReference>
<dbReference type="GO" id="GO:0003985">
    <property type="term" value="F:acetyl-CoA C-acetyltransferase activity"/>
    <property type="evidence" value="ECO:0007669"/>
    <property type="project" value="UniProtKB-EC"/>
</dbReference>
<dbReference type="InterPro" id="IPR002155">
    <property type="entry name" value="Thiolase"/>
</dbReference>
<evidence type="ECO:0000256" key="6">
    <source>
        <dbReference type="RuleBase" id="RU003557"/>
    </source>
</evidence>